<evidence type="ECO:0000256" key="1">
    <source>
        <dbReference type="ARBA" id="ARBA00001966"/>
    </source>
</evidence>
<dbReference type="InterPro" id="IPR058240">
    <property type="entry name" value="rSAM_sf"/>
</dbReference>
<dbReference type="InterPro" id="IPR023885">
    <property type="entry name" value="4Fe4S-binding_SPASM_dom"/>
</dbReference>
<dbReference type="SUPFAM" id="SSF102114">
    <property type="entry name" value="Radical SAM enzymes"/>
    <property type="match status" value="1"/>
</dbReference>
<dbReference type="Pfam" id="PF04055">
    <property type="entry name" value="Radical_SAM"/>
    <property type="match status" value="1"/>
</dbReference>
<dbReference type="SFLD" id="SFLDG01067">
    <property type="entry name" value="SPASM/twitch_domain_containing"/>
    <property type="match status" value="1"/>
</dbReference>
<dbReference type="InterPro" id="IPR007197">
    <property type="entry name" value="rSAM"/>
</dbReference>
<evidence type="ECO:0000313" key="9">
    <source>
        <dbReference type="Proteomes" id="UP000215086"/>
    </source>
</evidence>
<evidence type="ECO:0000256" key="3">
    <source>
        <dbReference type="ARBA" id="ARBA00022691"/>
    </source>
</evidence>
<dbReference type="KEGG" id="ttf:THTE_4233"/>
<dbReference type="NCBIfam" id="TIGR04085">
    <property type="entry name" value="rSAM_more_4Fe4S"/>
    <property type="match status" value="1"/>
</dbReference>
<evidence type="ECO:0000259" key="7">
    <source>
        <dbReference type="PROSITE" id="PS51918"/>
    </source>
</evidence>
<dbReference type="SFLD" id="SFLDS00029">
    <property type="entry name" value="Radical_SAM"/>
    <property type="match status" value="1"/>
</dbReference>
<reference evidence="8 9" key="1">
    <citation type="journal article" name="Front. Microbiol.">
        <title>Sugar Metabolism of the First Thermophilic Planctomycete Thermogutta terrifontis: Comparative Genomic and Transcriptomic Approaches.</title>
        <authorList>
            <person name="Elcheninov A.G."/>
            <person name="Menzel P."/>
            <person name="Gudbergsdottir S.R."/>
            <person name="Slesarev A.I."/>
            <person name="Kadnikov V.V."/>
            <person name="Krogh A."/>
            <person name="Bonch-Osmolovskaya E.A."/>
            <person name="Peng X."/>
            <person name="Kublanov I.V."/>
        </authorList>
    </citation>
    <scope>NUCLEOTIDE SEQUENCE [LARGE SCALE GENOMIC DNA]</scope>
    <source>
        <strain evidence="8 9">R1</strain>
    </source>
</reference>
<feature type="domain" description="Radical SAM core" evidence="7">
    <location>
        <begin position="2"/>
        <end position="260"/>
    </location>
</feature>
<dbReference type="PIRSF" id="PIRSF037420">
    <property type="entry name" value="PQQ_syn_pqqE"/>
    <property type="match status" value="1"/>
</dbReference>
<keyword evidence="5" id="KW-0408">Iron</keyword>
<dbReference type="PANTHER" id="PTHR11228:SF7">
    <property type="entry name" value="PQQA PEPTIDE CYCLASE"/>
    <property type="match status" value="1"/>
</dbReference>
<dbReference type="Pfam" id="PF13186">
    <property type="entry name" value="SPASM"/>
    <property type="match status" value="1"/>
</dbReference>
<keyword evidence="9" id="KW-1185">Reference proteome</keyword>
<gene>
    <name evidence="8" type="ORF">THTE_4233</name>
</gene>
<evidence type="ECO:0000313" key="8">
    <source>
        <dbReference type="EMBL" id="ASV76834.1"/>
    </source>
</evidence>
<evidence type="ECO:0000256" key="6">
    <source>
        <dbReference type="ARBA" id="ARBA00023014"/>
    </source>
</evidence>
<comment type="cofactor">
    <cofactor evidence="1">
        <name>[4Fe-4S] cluster</name>
        <dbReference type="ChEBI" id="CHEBI:49883"/>
    </cofactor>
</comment>
<organism evidence="8 9">
    <name type="scientific">Thermogutta terrifontis</name>
    <dbReference type="NCBI Taxonomy" id="1331910"/>
    <lineage>
        <taxon>Bacteria</taxon>
        <taxon>Pseudomonadati</taxon>
        <taxon>Planctomycetota</taxon>
        <taxon>Planctomycetia</taxon>
        <taxon>Pirellulales</taxon>
        <taxon>Thermoguttaceae</taxon>
        <taxon>Thermogutta</taxon>
    </lineage>
</organism>
<dbReference type="CDD" id="cd01335">
    <property type="entry name" value="Radical_SAM"/>
    <property type="match status" value="1"/>
</dbReference>
<keyword evidence="2" id="KW-0004">4Fe-4S</keyword>
<dbReference type="InterPro" id="IPR050377">
    <property type="entry name" value="Radical_SAM_PqqE_MftC-like"/>
</dbReference>
<name>A0A286RLI4_9BACT</name>
<evidence type="ECO:0000256" key="2">
    <source>
        <dbReference type="ARBA" id="ARBA00022485"/>
    </source>
</evidence>
<keyword evidence="4" id="KW-0479">Metal-binding</keyword>
<evidence type="ECO:0000256" key="5">
    <source>
        <dbReference type="ARBA" id="ARBA00023004"/>
    </source>
</evidence>
<dbReference type="GO" id="GO:0003824">
    <property type="term" value="F:catalytic activity"/>
    <property type="evidence" value="ECO:0007669"/>
    <property type="project" value="InterPro"/>
</dbReference>
<proteinExistence type="predicted"/>
<dbReference type="InterPro" id="IPR013785">
    <property type="entry name" value="Aldolase_TIM"/>
</dbReference>
<accession>A0A286RLI4</accession>
<dbReference type="GO" id="GO:0051539">
    <property type="term" value="F:4 iron, 4 sulfur cluster binding"/>
    <property type="evidence" value="ECO:0007669"/>
    <property type="project" value="UniProtKB-KW"/>
</dbReference>
<dbReference type="InterPro" id="IPR017200">
    <property type="entry name" value="PqqE-like"/>
</dbReference>
<keyword evidence="3" id="KW-0949">S-adenosyl-L-methionine</keyword>
<dbReference type="Gene3D" id="3.20.20.70">
    <property type="entry name" value="Aldolase class I"/>
    <property type="match status" value="1"/>
</dbReference>
<dbReference type="PANTHER" id="PTHR11228">
    <property type="entry name" value="RADICAL SAM DOMAIN PROTEIN"/>
    <property type="match status" value="1"/>
</dbReference>
<sequence length="332" mass="36933">MMLMPTSVQLELTYACNRRCWFCYNRFAGDPACDRYKTAPVGLVRRILDELARASIISINFNGGEPLLHEDFFGICEYAAALGFDLHLNTNASLVNHRRANQIAKFFNSICTTVLSPPGGPHDAMVGQKGAIIEVERGIGNLVDAGVYVAANVVLFKANFHYLYDTMWYLRSLGVETLLVTIGLVPGRKEDRHTLGPCEIYQALRLVRDFQNGSQRFSRFALPQPIPLCVVPDDIRNFIAEANIACTIGLNVARITPSGLVTPCTLVSQPVLGDLSVQSFAETWRTFASRRFWLHTLPLPECQSCGNLAKCGGGCYAARQTYAKHLKNRRKR</sequence>
<dbReference type="PROSITE" id="PS51918">
    <property type="entry name" value="RADICAL_SAM"/>
    <property type="match status" value="1"/>
</dbReference>
<evidence type="ECO:0000256" key="4">
    <source>
        <dbReference type="ARBA" id="ARBA00022723"/>
    </source>
</evidence>
<dbReference type="EMBL" id="CP018477">
    <property type="protein sequence ID" value="ASV76834.1"/>
    <property type="molecule type" value="Genomic_DNA"/>
</dbReference>
<dbReference type="GO" id="GO:0046872">
    <property type="term" value="F:metal ion binding"/>
    <property type="evidence" value="ECO:0007669"/>
    <property type="project" value="UniProtKB-KW"/>
</dbReference>
<dbReference type="Proteomes" id="UP000215086">
    <property type="component" value="Chromosome"/>
</dbReference>
<dbReference type="AlphaFoldDB" id="A0A286RLI4"/>
<keyword evidence="6" id="KW-0411">Iron-sulfur</keyword>
<protein>
    <submittedName>
        <fullName evidence="8">Radical SAM domain heme biosynthesis protein</fullName>
    </submittedName>
</protein>